<protein>
    <submittedName>
        <fullName evidence="3">Transposase</fullName>
    </submittedName>
</protein>
<reference evidence="1 2" key="2">
    <citation type="submission" date="2018-11" db="EMBL/GenBank/DDBJ databases">
        <authorList>
            <consortium name="Pathogen Informatics"/>
        </authorList>
    </citation>
    <scope>NUCLEOTIDE SEQUENCE [LARGE SCALE GENOMIC DNA]</scope>
</reference>
<organism evidence="3">
    <name type="scientific">Thelazia callipaeda</name>
    <name type="common">Oriental eyeworm</name>
    <name type="synonym">Parasitic nematode</name>
    <dbReference type="NCBI Taxonomy" id="103827"/>
    <lineage>
        <taxon>Eukaryota</taxon>
        <taxon>Metazoa</taxon>
        <taxon>Ecdysozoa</taxon>
        <taxon>Nematoda</taxon>
        <taxon>Chromadorea</taxon>
        <taxon>Rhabditida</taxon>
        <taxon>Spirurina</taxon>
        <taxon>Spiruromorpha</taxon>
        <taxon>Thelazioidea</taxon>
        <taxon>Thelaziidae</taxon>
        <taxon>Thelazia</taxon>
    </lineage>
</organism>
<evidence type="ECO:0000313" key="1">
    <source>
        <dbReference type="EMBL" id="VDM99952.1"/>
    </source>
</evidence>
<dbReference type="AlphaFoldDB" id="A0A0N5CTB6"/>
<reference evidence="3" key="1">
    <citation type="submission" date="2017-02" db="UniProtKB">
        <authorList>
            <consortium name="WormBaseParasite"/>
        </authorList>
    </citation>
    <scope>IDENTIFICATION</scope>
</reference>
<evidence type="ECO:0000313" key="2">
    <source>
        <dbReference type="Proteomes" id="UP000276776"/>
    </source>
</evidence>
<sequence>MPNSSMWLRFGNISPQDKARHCHLQDRNMLAAEKGMWQHCRQRVKTDFAKSKVKKHSYAFGATPYRKSSLTKSELTPE</sequence>
<proteinExistence type="predicted"/>
<dbReference type="Proteomes" id="UP000276776">
    <property type="component" value="Unassembled WGS sequence"/>
</dbReference>
<dbReference type="EMBL" id="UYYF01001539">
    <property type="protein sequence ID" value="VDM99952.1"/>
    <property type="molecule type" value="Genomic_DNA"/>
</dbReference>
<name>A0A0N5CTB6_THECL</name>
<accession>A0A0N5CTB6</accession>
<gene>
    <name evidence="1" type="ORF">TCLT_LOCUS3467</name>
</gene>
<evidence type="ECO:0000313" key="3">
    <source>
        <dbReference type="WBParaSite" id="TCLT_0000347401-mRNA-1"/>
    </source>
</evidence>
<dbReference type="WBParaSite" id="TCLT_0000347401-mRNA-1">
    <property type="protein sequence ID" value="TCLT_0000347401-mRNA-1"/>
    <property type="gene ID" value="TCLT_0000347401"/>
</dbReference>
<keyword evidence="2" id="KW-1185">Reference proteome</keyword>